<reference evidence="2 3" key="1">
    <citation type="submission" date="2017-11" db="EMBL/GenBank/DDBJ databases">
        <title>De-novo sequencing of pomegranate (Punica granatum L.) genome.</title>
        <authorList>
            <person name="Akparov Z."/>
            <person name="Amiraslanov A."/>
            <person name="Hajiyeva S."/>
            <person name="Abbasov M."/>
            <person name="Kaur K."/>
            <person name="Hamwieh A."/>
            <person name="Solovyev V."/>
            <person name="Salamov A."/>
            <person name="Braich B."/>
            <person name="Kosarev P."/>
            <person name="Mahmoud A."/>
            <person name="Hajiyev E."/>
            <person name="Babayeva S."/>
            <person name="Izzatullayeva V."/>
            <person name="Mammadov A."/>
            <person name="Mammadov A."/>
            <person name="Sharifova S."/>
            <person name="Ojaghi J."/>
            <person name="Eynullazada K."/>
            <person name="Bayramov B."/>
            <person name="Abdulazimova A."/>
            <person name="Shahmuradov I."/>
        </authorList>
    </citation>
    <scope>NUCLEOTIDE SEQUENCE [LARGE SCALE GENOMIC DNA]</scope>
    <source>
        <strain evidence="3">cv. AG2017</strain>
        <tissue evidence="2">Leaf</tissue>
    </source>
</reference>
<dbReference type="Proteomes" id="UP000233551">
    <property type="component" value="Unassembled WGS sequence"/>
</dbReference>
<dbReference type="AlphaFoldDB" id="A0A2I0KX00"/>
<evidence type="ECO:0000256" key="1">
    <source>
        <dbReference type="SAM" id="MobiDB-lite"/>
    </source>
</evidence>
<protein>
    <submittedName>
        <fullName evidence="2">Uncharacterized protein</fullName>
    </submittedName>
</protein>
<comment type="caution">
    <text evidence="2">The sequence shown here is derived from an EMBL/GenBank/DDBJ whole genome shotgun (WGS) entry which is preliminary data.</text>
</comment>
<evidence type="ECO:0000313" key="2">
    <source>
        <dbReference type="EMBL" id="PKI72992.1"/>
    </source>
</evidence>
<keyword evidence="3" id="KW-1185">Reference proteome</keyword>
<dbReference type="EMBL" id="PGOL01000303">
    <property type="protein sequence ID" value="PKI72992.1"/>
    <property type="molecule type" value="Genomic_DNA"/>
</dbReference>
<sequence>MGRTYGLDLRSKGNGPRPIRQRAVGIGGSGGDEAAGCGSRPWTPRRRHERAREMALGTAWAARCPIWTSPGSKRLESRGKVAFSDFDRFWRKLRKSAIWGVPGRWGSRAAGERCPALPGLLEDFFFQDRRFTGSR</sequence>
<organism evidence="2 3">
    <name type="scientific">Punica granatum</name>
    <name type="common">Pomegranate</name>
    <dbReference type="NCBI Taxonomy" id="22663"/>
    <lineage>
        <taxon>Eukaryota</taxon>
        <taxon>Viridiplantae</taxon>
        <taxon>Streptophyta</taxon>
        <taxon>Embryophyta</taxon>
        <taxon>Tracheophyta</taxon>
        <taxon>Spermatophyta</taxon>
        <taxon>Magnoliopsida</taxon>
        <taxon>eudicotyledons</taxon>
        <taxon>Gunneridae</taxon>
        <taxon>Pentapetalae</taxon>
        <taxon>rosids</taxon>
        <taxon>malvids</taxon>
        <taxon>Myrtales</taxon>
        <taxon>Lythraceae</taxon>
        <taxon>Punica</taxon>
    </lineage>
</organism>
<evidence type="ECO:0000313" key="3">
    <source>
        <dbReference type="Proteomes" id="UP000233551"/>
    </source>
</evidence>
<proteinExistence type="predicted"/>
<accession>A0A2I0KX00</accession>
<gene>
    <name evidence="2" type="ORF">CRG98_006595</name>
</gene>
<name>A0A2I0KX00_PUNGR</name>
<feature type="region of interest" description="Disordered" evidence="1">
    <location>
        <begin position="1"/>
        <end position="49"/>
    </location>
</feature>